<dbReference type="FunFam" id="3.40.50.1000:FF:000015">
    <property type="entry name" value="CTD small phosphatase-like protein 2"/>
    <property type="match status" value="1"/>
</dbReference>
<dbReference type="PROSITE" id="PS50969">
    <property type="entry name" value="FCP1"/>
    <property type="match status" value="1"/>
</dbReference>
<evidence type="ECO:0000256" key="2">
    <source>
        <dbReference type="ARBA" id="ARBA00022912"/>
    </source>
</evidence>
<gene>
    <name evidence="7" type="ORF">QVD17_18108</name>
</gene>
<dbReference type="NCBIfam" id="TIGR02251">
    <property type="entry name" value="HIF-SF_euk"/>
    <property type="match status" value="1"/>
</dbReference>
<comment type="similarity">
    <text evidence="4">Belongs to the CTDSPL2 family.</text>
</comment>
<comment type="caution">
    <text evidence="7">The sequence shown here is derived from an EMBL/GenBank/DDBJ whole genome shotgun (WGS) entry which is preliminary data.</text>
</comment>
<evidence type="ECO:0000256" key="1">
    <source>
        <dbReference type="ARBA" id="ARBA00022801"/>
    </source>
</evidence>
<evidence type="ECO:0000256" key="3">
    <source>
        <dbReference type="ARBA" id="ARBA00037324"/>
    </source>
</evidence>
<accession>A0AAD8KGY5</accession>
<keyword evidence="2" id="KW-0904">Protein phosphatase</keyword>
<feature type="region of interest" description="Disordered" evidence="5">
    <location>
        <begin position="140"/>
        <end position="172"/>
    </location>
</feature>
<evidence type="ECO:0000313" key="7">
    <source>
        <dbReference type="EMBL" id="KAK1422819.1"/>
    </source>
</evidence>
<reference evidence="7" key="1">
    <citation type="journal article" date="2023" name="bioRxiv">
        <title>Improved chromosome-level genome assembly for marigold (Tagetes erecta).</title>
        <authorList>
            <person name="Jiang F."/>
            <person name="Yuan L."/>
            <person name="Wang S."/>
            <person name="Wang H."/>
            <person name="Xu D."/>
            <person name="Wang A."/>
            <person name="Fan W."/>
        </authorList>
    </citation>
    <scope>NUCLEOTIDE SEQUENCE</scope>
    <source>
        <strain evidence="7">WSJ</strain>
        <tissue evidence="7">Leaf</tissue>
    </source>
</reference>
<dbReference type="Gene3D" id="3.40.50.1000">
    <property type="entry name" value="HAD superfamily/HAD-like"/>
    <property type="match status" value="1"/>
</dbReference>
<evidence type="ECO:0000313" key="8">
    <source>
        <dbReference type="Proteomes" id="UP001229421"/>
    </source>
</evidence>
<dbReference type="SMART" id="SM00577">
    <property type="entry name" value="CPDc"/>
    <property type="match status" value="1"/>
</dbReference>
<dbReference type="InterPro" id="IPR004274">
    <property type="entry name" value="FCP1_dom"/>
</dbReference>
<dbReference type="AlphaFoldDB" id="A0AAD8KGY5"/>
<dbReference type="EMBL" id="JAUHHV010000005">
    <property type="protein sequence ID" value="KAK1422819.1"/>
    <property type="molecule type" value="Genomic_DNA"/>
</dbReference>
<evidence type="ECO:0000259" key="6">
    <source>
        <dbReference type="PROSITE" id="PS50969"/>
    </source>
</evidence>
<feature type="domain" description="FCP1 homology" evidence="6">
    <location>
        <begin position="303"/>
        <end position="462"/>
    </location>
</feature>
<dbReference type="Proteomes" id="UP001229421">
    <property type="component" value="Unassembled WGS sequence"/>
</dbReference>
<dbReference type="InterPro" id="IPR036412">
    <property type="entry name" value="HAD-like_sf"/>
</dbReference>
<proteinExistence type="inferred from homology"/>
<evidence type="ECO:0000256" key="4">
    <source>
        <dbReference type="ARBA" id="ARBA00038355"/>
    </source>
</evidence>
<dbReference type="GO" id="GO:0004721">
    <property type="term" value="F:phosphoprotein phosphatase activity"/>
    <property type="evidence" value="ECO:0007669"/>
    <property type="project" value="UniProtKB-KW"/>
</dbReference>
<sequence length="480" mass="54299">MTYVSASRLRNLERYYLTIDFKANIATHVISTEQMPSLKMKVKSTMHCLREKNGLHVCQKSSKISKNSFSQVKSFQQETQLEACVSSNSDVFFCSEATMQELKTDETNCCELLDEESIQDFTKHNCSSVVETIFSPIPESVDYNSEATPSGEGSENNLEVSGEEDSDSINTNSCEHQSCNVSDFFISDMIVSSSPIEEESCLANYECGESSIYLDDEYMILPFLEDSNDCDDSIKTYSEPVMASEESNLYMSVHQPRACNQEPNVSNYPDWDPAEFLDPQMFIKNLLDLSEVETDLCPAVSPWERKTVTLVLDLDETLVHSSLERCDDADFSFPVFVDFKEHTVYVKKRPHLRDFLERVSEMFQIVIFTASQSIYAKQLLDILDPDGKIISRRAYRESCVFADGTYTKDLTVLGVDLAKVAIIDNCPQVFQLQVNNGIPIKSWFNDPSDCALITLLPFLETLANAEDVRPIIAKKFGNKE</sequence>
<dbReference type="GO" id="GO:0005634">
    <property type="term" value="C:nucleus"/>
    <property type="evidence" value="ECO:0007669"/>
    <property type="project" value="UniProtKB-ARBA"/>
</dbReference>
<dbReference type="InterPro" id="IPR050365">
    <property type="entry name" value="TIM50"/>
</dbReference>
<keyword evidence="8" id="KW-1185">Reference proteome</keyword>
<organism evidence="7 8">
    <name type="scientific">Tagetes erecta</name>
    <name type="common">African marigold</name>
    <dbReference type="NCBI Taxonomy" id="13708"/>
    <lineage>
        <taxon>Eukaryota</taxon>
        <taxon>Viridiplantae</taxon>
        <taxon>Streptophyta</taxon>
        <taxon>Embryophyta</taxon>
        <taxon>Tracheophyta</taxon>
        <taxon>Spermatophyta</taxon>
        <taxon>Magnoliopsida</taxon>
        <taxon>eudicotyledons</taxon>
        <taxon>Gunneridae</taxon>
        <taxon>Pentapetalae</taxon>
        <taxon>asterids</taxon>
        <taxon>campanulids</taxon>
        <taxon>Asterales</taxon>
        <taxon>Asteraceae</taxon>
        <taxon>Asteroideae</taxon>
        <taxon>Heliantheae alliance</taxon>
        <taxon>Tageteae</taxon>
        <taxon>Tagetes</taxon>
    </lineage>
</organism>
<feature type="compositionally biased region" description="Polar residues" evidence="5">
    <location>
        <begin position="142"/>
        <end position="159"/>
    </location>
</feature>
<evidence type="ECO:0000256" key="5">
    <source>
        <dbReference type="SAM" id="MobiDB-lite"/>
    </source>
</evidence>
<dbReference type="CDD" id="cd07521">
    <property type="entry name" value="HAD_FCP1-like"/>
    <property type="match status" value="1"/>
</dbReference>
<protein>
    <recommendedName>
        <fullName evidence="6">FCP1 homology domain-containing protein</fullName>
    </recommendedName>
</protein>
<keyword evidence="1" id="KW-0378">Hydrolase</keyword>
<name>A0AAD8KGY5_TARER</name>
<dbReference type="Pfam" id="PF03031">
    <property type="entry name" value="NIF"/>
    <property type="match status" value="1"/>
</dbReference>
<dbReference type="InterPro" id="IPR011948">
    <property type="entry name" value="Dullard_phosphatase"/>
</dbReference>
<dbReference type="PANTHER" id="PTHR12210">
    <property type="entry name" value="DULLARD PROTEIN PHOSPHATASE"/>
    <property type="match status" value="1"/>
</dbReference>
<comment type="function">
    <text evidence="3">Probable phosphatase.</text>
</comment>
<dbReference type="SUPFAM" id="SSF56784">
    <property type="entry name" value="HAD-like"/>
    <property type="match status" value="1"/>
</dbReference>
<dbReference type="InterPro" id="IPR023214">
    <property type="entry name" value="HAD_sf"/>
</dbReference>